<dbReference type="EMBL" id="CAJVRL010000045">
    <property type="protein sequence ID" value="CAG8952334.1"/>
    <property type="molecule type" value="Genomic_DNA"/>
</dbReference>
<keyword evidence="3" id="KW-0732">Signal</keyword>
<evidence type="ECO:0000313" key="4">
    <source>
        <dbReference type="EMBL" id="CAG8952334.1"/>
    </source>
</evidence>
<dbReference type="InterPro" id="IPR008701">
    <property type="entry name" value="NPP1"/>
</dbReference>
<proteinExistence type="inferred from homology"/>
<comment type="similarity">
    <text evidence="1">Belongs to the Necrosis inducing protein (NPP1) family.</text>
</comment>
<dbReference type="Proteomes" id="UP000696280">
    <property type="component" value="Unassembled WGS sequence"/>
</dbReference>
<keyword evidence="5" id="KW-1185">Reference proteome</keyword>
<name>A0A9N9KR17_9HELO</name>
<evidence type="ECO:0000256" key="1">
    <source>
        <dbReference type="ARBA" id="ARBA00009520"/>
    </source>
</evidence>
<evidence type="ECO:0008006" key="6">
    <source>
        <dbReference type="Google" id="ProtNLM"/>
    </source>
</evidence>
<keyword evidence="2" id="KW-0843">Virulence</keyword>
<dbReference type="PANTHER" id="PTHR33657">
    <property type="entry name" value="DOMAIN PROTEIN, PUTATIVE (AFU_ORTHOLOGUE AFUA_5G00600)-RELATED"/>
    <property type="match status" value="1"/>
</dbReference>
<feature type="signal peptide" evidence="3">
    <location>
        <begin position="1"/>
        <end position="25"/>
    </location>
</feature>
<gene>
    <name evidence="4" type="ORF">HYFRA_00001079</name>
</gene>
<comment type="caution">
    <text evidence="4">The sequence shown here is derived from an EMBL/GenBank/DDBJ whole genome shotgun (WGS) entry which is preliminary data.</text>
</comment>
<evidence type="ECO:0000256" key="2">
    <source>
        <dbReference type="ARBA" id="ARBA00023026"/>
    </source>
</evidence>
<dbReference type="PANTHER" id="PTHR33657:SF8">
    <property type="entry name" value="DOMAIN PROTEIN, PUTATIVE (AFU_ORTHOLOGUE AFUA_5G00600)-RELATED"/>
    <property type="match status" value="1"/>
</dbReference>
<dbReference type="Pfam" id="PF05630">
    <property type="entry name" value="NPP1"/>
    <property type="match status" value="1"/>
</dbReference>
<evidence type="ECO:0000256" key="3">
    <source>
        <dbReference type="SAM" id="SignalP"/>
    </source>
</evidence>
<accession>A0A9N9KR17</accession>
<dbReference type="AlphaFoldDB" id="A0A9N9KR17"/>
<reference evidence="4" key="1">
    <citation type="submission" date="2021-07" db="EMBL/GenBank/DDBJ databases">
        <authorList>
            <person name="Durling M."/>
        </authorList>
    </citation>
    <scope>NUCLEOTIDE SEQUENCE</scope>
</reference>
<dbReference type="PIRSF" id="PIRSF029958">
    <property type="entry name" value="Necrosis-inducing_protein"/>
    <property type="match status" value="1"/>
</dbReference>
<evidence type="ECO:0000313" key="5">
    <source>
        <dbReference type="Proteomes" id="UP000696280"/>
    </source>
</evidence>
<protein>
    <recommendedName>
        <fullName evidence="6">Necrosis inducing protein</fullName>
    </recommendedName>
</protein>
<feature type="chain" id="PRO_5040461800" description="Necrosis inducing protein" evidence="3">
    <location>
        <begin position="26"/>
        <end position="232"/>
    </location>
</feature>
<organism evidence="4 5">
    <name type="scientific">Hymenoscyphus fraxineus</name>
    <dbReference type="NCBI Taxonomy" id="746836"/>
    <lineage>
        <taxon>Eukaryota</taxon>
        <taxon>Fungi</taxon>
        <taxon>Dikarya</taxon>
        <taxon>Ascomycota</taxon>
        <taxon>Pezizomycotina</taxon>
        <taxon>Leotiomycetes</taxon>
        <taxon>Helotiales</taxon>
        <taxon>Helotiaceae</taxon>
        <taxon>Hymenoscyphus</taxon>
    </lineage>
</organism>
<dbReference type="OrthoDB" id="89086at2759"/>
<sequence>MYSFNASGLLALGVSLLSLPALINAVEYIDYNGVRPFAESYNSAAIKKFQPTLSVTSGCVPYPAVNDAGQLSHGLGTTGAINGGCSASPGQVYARGQMVDGRFGIVYAWYFPKDQIALGPGGHRNDWEGVVVWADKDAADAKILAVCPSRHGGWHCDTSNLKLNGDRPKLNYRPDGTHAIFTSDDNGGSHPLIEWSKLPAAASSALEQANFGAAVVPLKDSTFSGNLNAAKF</sequence>